<keyword evidence="3" id="KW-1185">Reference proteome</keyword>
<evidence type="ECO:0000313" key="2">
    <source>
        <dbReference type="EMBL" id="TQV87581.1"/>
    </source>
</evidence>
<protein>
    <submittedName>
        <fullName evidence="2">Glyoxalase</fullName>
    </submittedName>
</protein>
<dbReference type="Gene3D" id="3.30.720.110">
    <property type="match status" value="1"/>
</dbReference>
<evidence type="ECO:0000259" key="1">
    <source>
        <dbReference type="PROSITE" id="PS51819"/>
    </source>
</evidence>
<dbReference type="AlphaFoldDB" id="A0A545UDN4"/>
<proteinExistence type="predicted"/>
<dbReference type="OrthoDB" id="9806868at2"/>
<dbReference type="Proteomes" id="UP000315439">
    <property type="component" value="Unassembled WGS sequence"/>
</dbReference>
<accession>A0A545UDN4</accession>
<dbReference type="PANTHER" id="PTHR34109">
    <property type="entry name" value="BNAUNNG04460D PROTEIN-RELATED"/>
    <property type="match status" value="1"/>
</dbReference>
<dbReference type="Gene3D" id="3.30.720.120">
    <property type="match status" value="1"/>
</dbReference>
<dbReference type="SUPFAM" id="SSF54593">
    <property type="entry name" value="Glyoxalase/Bleomycin resistance protein/Dihydroxybiphenyl dioxygenase"/>
    <property type="match status" value="1"/>
</dbReference>
<dbReference type="EMBL" id="VIKS01000007">
    <property type="protein sequence ID" value="TQV87581.1"/>
    <property type="molecule type" value="Genomic_DNA"/>
</dbReference>
<comment type="caution">
    <text evidence="2">The sequence shown here is derived from an EMBL/GenBank/DDBJ whole genome shotgun (WGS) entry which is preliminary data.</text>
</comment>
<gene>
    <name evidence="2" type="ORF">FLL46_11970</name>
</gene>
<dbReference type="RefSeq" id="WP_142893759.1">
    <property type="nucleotide sequence ID" value="NZ_ML660164.1"/>
</dbReference>
<dbReference type="InterPro" id="IPR037523">
    <property type="entry name" value="VOC_core"/>
</dbReference>
<dbReference type="PROSITE" id="PS51819">
    <property type="entry name" value="VOC"/>
    <property type="match status" value="1"/>
</dbReference>
<name>A0A545UDN4_9GAMM</name>
<sequence length="134" mass="14819">MSSIIIPTLKYEDAASAIEWLCKAFDFKKHLVVEGEAGRIEHAQLTFGNGMIMLSSVRDNEFDSFQKTTKAVGGVGTQSPYIIVSDVDSHHARSLEAGAKVVLQPEDQDYGGRAYSCLDLEGNLWNFGSYNPWE</sequence>
<dbReference type="PANTHER" id="PTHR34109:SF1">
    <property type="entry name" value="VOC DOMAIN-CONTAINING PROTEIN"/>
    <property type="match status" value="1"/>
</dbReference>
<organism evidence="2 3">
    <name type="scientific">Aliikangiella coralliicola</name>
    <dbReference type="NCBI Taxonomy" id="2592383"/>
    <lineage>
        <taxon>Bacteria</taxon>
        <taxon>Pseudomonadati</taxon>
        <taxon>Pseudomonadota</taxon>
        <taxon>Gammaproteobacteria</taxon>
        <taxon>Oceanospirillales</taxon>
        <taxon>Pleioneaceae</taxon>
        <taxon>Aliikangiella</taxon>
    </lineage>
</organism>
<evidence type="ECO:0000313" key="3">
    <source>
        <dbReference type="Proteomes" id="UP000315439"/>
    </source>
</evidence>
<dbReference type="InterPro" id="IPR004360">
    <property type="entry name" value="Glyas_Fos-R_dOase_dom"/>
</dbReference>
<dbReference type="InterPro" id="IPR029068">
    <property type="entry name" value="Glyas_Bleomycin-R_OHBP_Dase"/>
</dbReference>
<reference evidence="2 3" key="1">
    <citation type="submission" date="2019-07" db="EMBL/GenBank/DDBJ databases">
        <title>Draft genome for Aliikangiella sp. M105.</title>
        <authorList>
            <person name="Wang G."/>
        </authorList>
    </citation>
    <scope>NUCLEOTIDE SEQUENCE [LARGE SCALE GENOMIC DNA]</scope>
    <source>
        <strain evidence="2 3">M105</strain>
    </source>
</reference>
<dbReference type="Pfam" id="PF00903">
    <property type="entry name" value="Glyoxalase"/>
    <property type="match status" value="1"/>
</dbReference>
<feature type="domain" description="VOC" evidence="1">
    <location>
        <begin position="3"/>
        <end position="130"/>
    </location>
</feature>